<dbReference type="AlphaFoldDB" id="A0AAW1P923"/>
<dbReference type="Proteomes" id="UP001489004">
    <property type="component" value="Unassembled WGS sequence"/>
</dbReference>
<evidence type="ECO:0000313" key="1">
    <source>
        <dbReference type="EMBL" id="KAK9806235.1"/>
    </source>
</evidence>
<gene>
    <name evidence="1" type="ORF">WJX72_006748</name>
</gene>
<keyword evidence="2" id="KW-1185">Reference proteome</keyword>
<organism evidence="1 2">
    <name type="scientific">[Myrmecia] bisecta</name>
    <dbReference type="NCBI Taxonomy" id="41462"/>
    <lineage>
        <taxon>Eukaryota</taxon>
        <taxon>Viridiplantae</taxon>
        <taxon>Chlorophyta</taxon>
        <taxon>core chlorophytes</taxon>
        <taxon>Trebouxiophyceae</taxon>
        <taxon>Trebouxiales</taxon>
        <taxon>Trebouxiaceae</taxon>
        <taxon>Myrmecia</taxon>
    </lineage>
</organism>
<evidence type="ECO:0000313" key="2">
    <source>
        <dbReference type="Proteomes" id="UP001489004"/>
    </source>
</evidence>
<dbReference type="EMBL" id="JALJOR010000014">
    <property type="protein sequence ID" value="KAK9806235.1"/>
    <property type="molecule type" value="Genomic_DNA"/>
</dbReference>
<comment type="caution">
    <text evidence="1">The sequence shown here is derived from an EMBL/GenBank/DDBJ whole genome shotgun (WGS) entry which is preliminary data.</text>
</comment>
<protein>
    <recommendedName>
        <fullName evidence="3">Tetratricopeptide repeat protein 38</fullName>
    </recommendedName>
</protein>
<proteinExistence type="predicted"/>
<reference evidence="1 2" key="1">
    <citation type="journal article" date="2024" name="Nat. Commun.">
        <title>Phylogenomics reveals the evolutionary origins of lichenization in chlorophyte algae.</title>
        <authorList>
            <person name="Puginier C."/>
            <person name="Libourel C."/>
            <person name="Otte J."/>
            <person name="Skaloud P."/>
            <person name="Haon M."/>
            <person name="Grisel S."/>
            <person name="Petersen M."/>
            <person name="Berrin J.G."/>
            <person name="Delaux P.M."/>
            <person name="Dal Grande F."/>
            <person name="Keller J."/>
        </authorList>
    </citation>
    <scope>NUCLEOTIDE SEQUENCE [LARGE SCALE GENOMIC DNA]</scope>
    <source>
        <strain evidence="1 2">SAG 2043</strain>
    </source>
</reference>
<sequence>MAVPDQQRGLDLKGLLFQYAIVDRVDKLLAYLVSYEHLHLTEALLKALPHVLKPHIMGVMPQPDGGQELAIPMDAGLPHMAPTVPSLITASMAALFYLIHGYADLALLTTRAVSQAVRQLLPEKKASLDALLQSHVDNFGTRELLWVVEAVRGKAAMTLAQNPNPKVRNENFLETKAAGLAMLKLKPDVPIAHWLVGHVLVDLLDLVAARMYFEKGIQVADETSSYWHACALRFELAYALMNGADGATFRKGDIQKLMEEGAKLEKQLRKWQGPANMNYCQTAHWKAHKRDCKRIQQEKAAQQED</sequence>
<name>A0AAW1P923_9CHLO</name>
<evidence type="ECO:0008006" key="3">
    <source>
        <dbReference type="Google" id="ProtNLM"/>
    </source>
</evidence>
<accession>A0AAW1P923</accession>